<evidence type="ECO:0000313" key="1">
    <source>
        <dbReference type="EMBL" id="JAD18231.1"/>
    </source>
</evidence>
<dbReference type="AlphaFoldDB" id="A0A0A8XWI4"/>
<sequence length="35" mass="3864">MIGSCELRLLPHAYRAAAVFLQFFTRLSTGSCSCI</sequence>
<accession>A0A0A8XWI4</accession>
<reference evidence="1" key="2">
    <citation type="journal article" date="2015" name="Data Brief">
        <title>Shoot transcriptome of the giant reed, Arundo donax.</title>
        <authorList>
            <person name="Barrero R.A."/>
            <person name="Guerrero F.D."/>
            <person name="Moolhuijzen P."/>
            <person name="Goolsby J.A."/>
            <person name="Tidwell J."/>
            <person name="Bellgard S.E."/>
            <person name="Bellgard M.I."/>
        </authorList>
    </citation>
    <scope>NUCLEOTIDE SEQUENCE</scope>
    <source>
        <tissue evidence="1">Shoot tissue taken approximately 20 cm above the soil surface</tissue>
    </source>
</reference>
<proteinExistence type="predicted"/>
<dbReference type="EMBL" id="GBRH01279664">
    <property type="protein sequence ID" value="JAD18231.1"/>
    <property type="molecule type" value="Transcribed_RNA"/>
</dbReference>
<organism evidence="1">
    <name type="scientific">Arundo donax</name>
    <name type="common">Giant reed</name>
    <name type="synonym">Donax arundinaceus</name>
    <dbReference type="NCBI Taxonomy" id="35708"/>
    <lineage>
        <taxon>Eukaryota</taxon>
        <taxon>Viridiplantae</taxon>
        <taxon>Streptophyta</taxon>
        <taxon>Embryophyta</taxon>
        <taxon>Tracheophyta</taxon>
        <taxon>Spermatophyta</taxon>
        <taxon>Magnoliopsida</taxon>
        <taxon>Liliopsida</taxon>
        <taxon>Poales</taxon>
        <taxon>Poaceae</taxon>
        <taxon>PACMAD clade</taxon>
        <taxon>Arundinoideae</taxon>
        <taxon>Arundineae</taxon>
        <taxon>Arundo</taxon>
    </lineage>
</organism>
<name>A0A0A8XWI4_ARUDO</name>
<reference evidence="1" key="1">
    <citation type="submission" date="2014-09" db="EMBL/GenBank/DDBJ databases">
        <authorList>
            <person name="Magalhaes I.L.F."/>
            <person name="Oliveira U."/>
            <person name="Santos F.R."/>
            <person name="Vidigal T.H.D.A."/>
            <person name="Brescovit A.D."/>
            <person name="Santos A.J."/>
        </authorList>
    </citation>
    <scope>NUCLEOTIDE SEQUENCE</scope>
    <source>
        <tissue evidence="1">Shoot tissue taken approximately 20 cm above the soil surface</tissue>
    </source>
</reference>
<protein>
    <submittedName>
        <fullName evidence="1">Uncharacterized protein</fullName>
    </submittedName>
</protein>